<proteinExistence type="predicted"/>
<reference evidence="2 3" key="1">
    <citation type="journal article" date="2016" name="Mol. Biol. Evol.">
        <title>Comparative Genomics of Early-Diverging Mushroom-Forming Fungi Provides Insights into the Origins of Lignocellulose Decay Capabilities.</title>
        <authorList>
            <person name="Nagy L.G."/>
            <person name="Riley R."/>
            <person name="Tritt A."/>
            <person name="Adam C."/>
            <person name="Daum C."/>
            <person name="Floudas D."/>
            <person name="Sun H."/>
            <person name="Yadav J.S."/>
            <person name="Pangilinan J."/>
            <person name="Larsson K.H."/>
            <person name="Matsuura K."/>
            <person name="Barry K."/>
            <person name="Labutti K."/>
            <person name="Kuo R."/>
            <person name="Ohm R.A."/>
            <person name="Bhattacharya S.S."/>
            <person name="Shirouzu T."/>
            <person name="Yoshinaga Y."/>
            <person name="Martin F.M."/>
            <person name="Grigoriev I.V."/>
            <person name="Hibbett D.S."/>
        </authorList>
    </citation>
    <scope>NUCLEOTIDE SEQUENCE [LARGE SCALE GENOMIC DNA]</scope>
    <source>
        <strain evidence="2 3">HHB12029</strain>
    </source>
</reference>
<sequence length="298" mass="32186">MALDDGFASSPVLSDAFPRSTSTSTPNRFSDSFATSHAPLRAWSERCDESLSGSGEGFSRCGPYDISAAPHFVSTSLALSTRATRLLPRGNVSHTYASLASESHSIFGPFRITTVDFASHRPSQLRTSRSGEAQHFRTLASPRYPIACDFDRLLHFPGPTGPRQSRGAAHLRQGPPPASPSQPEPKRDFLALSRRTSASKTVWTPSHSMETMPAGGESSQTVFLSRTTRVFDSSLPGLSPCPRDVLAASGWILRSSRLLREALTTLALLYTGPHRTAGGVGTRTARCYLAFIARAFDT</sequence>
<feature type="region of interest" description="Disordered" evidence="1">
    <location>
        <begin position="157"/>
        <end position="218"/>
    </location>
</feature>
<evidence type="ECO:0000256" key="1">
    <source>
        <dbReference type="SAM" id="MobiDB-lite"/>
    </source>
</evidence>
<accession>A0A166MU57</accession>
<feature type="compositionally biased region" description="Pro residues" evidence="1">
    <location>
        <begin position="174"/>
        <end position="183"/>
    </location>
</feature>
<dbReference type="AlphaFoldDB" id="A0A166MU57"/>
<evidence type="ECO:0000313" key="2">
    <source>
        <dbReference type="EMBL" id="KZV78401.1"/>
    </source>
</evidence>
<protein>
    <submittedName>
        <fullName evidence="2">Uncharacterized protein</fullName>
    </submittedName>
</protein>
<dbReference type="Proteomes" id="UP000077266">
    <property type="component" value="Unassembled WGS sequence"/>
</dbReference>
<keyword evidence="3" id="KW-1185">Reference proteome</keyword>
<feature type="compositionally biased region" description="Polar residues" evidence="1">
    <location>
        <begin position="194"/>
        <end position="209"/>
    </location>
</feature>
<dbReference type="InParanoid" id="A0A166MU57"/>
<feature type="non-terminal residue" evidence="2">
    <location>
        <position position="298"/>
    </location>
</feature>
<gene>
    <name evidence="2" type="ORF">EXIGLDRAFT_783883</name>
</gene>
<dbReference type="EMBL" id="KV426916">
    <property type="protein sequence ID" value="KZV78401.1"/>
    <property type="molecule type" value="Genomic_DNA"/>
</dbReference>
<evidence type="ECO:0000313" key="3">
    <source>
        <dbReference type="Proteomes" id="UP000077266"/>
    </source>
</evidence>
<organism evidence="2 3">
    <name type="scientific">Exidia glandulosa HHB12029</name>
    <dbReference type="NCBI Taxonomy" id="1314781"/>
    <lineage>
        <taxon>Eukaryota</taxon>
        <taxon>Fungi</taxon>
        <taxon>Dikarya</taxon>
        <taxon>Basidiomycota</taxon>
        <taxon>Agaricomycotina</taxon>
        <taxon>Agaricomycetes</taxon>
        <taxon>Auriculariales</taxon>
        <taxon>Exidiaceae</taxon>
        <taxon>Exidia</taxon>
    </lineage>
</organism>
<name>A0A166MU57_EXIGL</name>